<name>H2Y7Y4_CIOSA</name>
<sequence>TMQFTAYLLGNYPFWFIVQSCLVILALYLFMHYGMVLRRLHSNAKHLDEIAGVETRTKHWFYGHFKHYTNDETGVQRVIGRTKYFPLMVSHWIGPVMSALHVYHPDSVHAVLTSGGNYNLFSPKDDLVYRFLRSWIGDGLLTSKGSKWFRNRRLLTPAFHYKVLKPYSEIFNKNSLVMVNKFKKLCGQPVDVYTHVGLMTLDTMLQCAMSTKTNCQHETDHPYLLAVKEVGELVIERLRQPLHYFDWIYNLSANGKRNKIVVKFLHDHTETIIAERKEVLAKAVNDDENDSEMEGFQKLKGKALDFLDILLQSKDEDGKGLTDIEIRDEVDTFLFEGHDTTASGIAWALYHLAKYPNFQSKCREELTEVLGDRKYFNCFRNDLPKLEYLTKFIKESMRLKPPVHAIGRDLEEPLIIKEKVSGHESIIPTGTNLVTNIIALHNHVKLWQNPKVFDPERFTKENIAKRPAFAYVPFSAGSRNCIGQNFAMNEMKICLAQVIRNLRLYIDGDSPVPKMHPMLVLQSKSGIFIKFEKI</sequence>
<evidence type="ECO:0000256" key="1">
    <source>
        <dbReference type="ARBA" id="ARBA00010617"/>
    </source>
</evidence>
<keyword evidence="3" id="KW-0560">Oxidoreductase</keyword>
<dbReference type="HOGENOM" id="CLU_001570_5_1_1"/>
<evidence type="ECO:0000256" key="3">
    <source>
        <dbReference type="RuleBase" id="RU000461"/>
    </source>
</evidence>
<keyword evidence="4" id="KW-0812">Transmembrane</keyword>
<dbReference type="OMA" id="DMISRWD"/>
<reference evidence="5" key="3">
    <citation type="submission" date="2025-09" db="UniProtKB">
        <authorList>
            <consortium name="Ensembl"/>
        </authorList>
    </citation>
    <scope>IDENTIFICATION</scope>
</reference>
<dbReference type="GO" id="GO:0016705">
    <property type="term" value="F:oxidoreductase activity, acting on paired donors, with incorporation or reduction of molecular oxygen"/>
    <property type="evidence" value="ECO:0007669"/>
    <property type="project" value="InterPro"/>
</dbReference>
<dbReference type="GO" id="GO:0004497">
    <property type="term" value="F:monooxygenase activity"/>
    <property type="evidence" value="ECO:0007669"/>
    <property type="project" value="UniProtKB-KW"/>
</dbReference>
<reference evidence="5" key="2">
    <citation type="submission" date="2025-08" db="UniProtKB">
        <authorList>
            <consortium name="Ensembl"/>
        </authorList>
    </citation>
    <scope>IDENTIFICATION</scope>
</reference>
<comment type="similarity">
    <text evidence="1 3">Belongs to the cytochrome P450 family.</text>
</comment>
<dbReference type="PRINTS" id="PR00463">
    <property type="entry name" value="EP450I"/>
</dbReference>
<keyword evidence="6" id="KW-1185">Reference proteome</keyword>
<dbReference type="PANTHER" id="PTHR24291:SF201">
    <property type="entry name" value="CYTOCHROME P450, FAMILY 4, SUBFAMILY B, POLYPEPTIDE 7"/>
    <property type="match status" value="1"/>
</dbReference>
<dbReference type="eggNOG" id="KOG0157">
    <property type="taxonomic scope" value="Eukaryota"/>
</dbReference>
<evidence type="ECO:0000313" key="5">
    <source>
        <dbReference type="Ensembl" id="ENSCSAVP00000001432.1"/>
    </source>
</evidence>
<dbReference type="CDD" id="cd20659">
    <property type="entry name" value="CYP4B_4F-like"/>
    <property type="match status" value="1"/>
</dbReference>
<keyword evidence="2 3" id="KW-0479">Metal-binding</keyword>
<dbReference type="InterPro" id="IPR050196">
    <property type="entry name" value="Cytochrome_P450_Monoox"/>
</dbReference>
<evidence type="ECO:0000256" key="4">
    <source>
        <dbReference type="SAM" id="Phobius"/>
    </source>
</evidence>
<evidence type="ECO:0000313" key="6">
    <source>
        <dbReference type="Proteomes" id="UP000007875"/>
    </source>
</evidence>
<reference evidence="6" key="1">
    <citation type="submission" date="2003-08" db="EMBL/GenBank/DDBJ databases">
        <authorList>
            <person name="Birren B."/>
            <person name="Nusbaum C."/>
            <person name="Abebe A."/>
            <person name="Abouelleil A."/>
            <person name="Adekoya E."/>
            <person name="Ait-zahra M."/>
            <person name="Allen N."/>
            <person name="Allen T."/>
            <person name="An P."/>
            <person name="Anderson M."/>
            <person name="Anderson S."/>
            <person name="Arachchi H."/>
            <person name="Armbruster J."/>
            <person name="Bachantsang P."/>
            <person name="Baldwin J."/>
            <person name="Barry A."/>
            <person name="Bayul T."/>
            <person name="Blitshsteyn B."/>
            <person name="Bloom T."/>
            <person name="Blye J."/>
            <person name="Boguslavskiy L."/>
            <person name="Borowsky M."/>
            <person name="Boukhgalter B."/>
            <person name="Brunache A."/>
            <person name="Butler J."/>
            <person name="Calixte N."/>
            <person name="Calvo S."/>
            <person name="Camarata J."/>
            <person name="Campo K."/>
            <person name="Chang J."/>
            <person name="Cheshatsang Y."/>
            <person name="Citroen M."/>
            <person name="Collymore A."/>
            <person name="Considine T."/>
            <person name="Cook A."/>
            <person name="Cooke P."/>
            <person name="Corum B."/>
            <person name="Cuomo C."/>
            <person name="David R."/>
            <person name="Dawoe T."/>
            <person name="Degray S."/>
            <person name="Dodge S."/>
            <person name="Dooley K."/>
            <person name="Dorje P."/>
            <person name="Dorjee K."/>
            <person name="Dorris L."/>
            <person name="Duffey N."/>
            <person name="Dupes A."/>
            <person name="Elkins T."/>
            <person name="Engels R."/>
            <person name="Erickson J."/>
            <person name="Farina A."/>
            <person name="Faro S."/>
            <person name="Ferreira P."/>
            <person name="Fischer H."/>
            <person name="Fitzgerald M."/>
            <person name="Foley K."/>
            <person name="Gage D."/>
            <person name="Galagan J."/>
            <person name="Gearin G."/>
            <person name="Gnerre S."/>
            <person name="Gnirke A."/>
            <person name="Goyette A."/>
            <person name="Graham J."/>
            <person name="Grandbois E."/>
            <person name="Gyaltsen K."/>
            <person name="Hafez N."/>
            <person name="Hagopian D."/>
            <person name="Hagos B."/>
            <person name="Hall J."/>
            <person name="Hatcher B."/>
            <person name="Heller A."/>
            <person name="Higgins H."/>
            <person name="Honan T."/>
            <person name="Horn A."/>
            <person name="Houde N."/>
            <person name="Hughes L."/>
            <person name="Hulme W."/>
            <person name="Husby E."/>
            <person name="Iliev I."/>
            <person name="Jaffe D."/>
            <person name="Jones C."/>
            <person name="Kamal M."/>
            <person name="Kamat A."/>
            <person name="Kamvysselis M."/>
            <person name="Karlsson E."/>
            <person name="Kells C."/>
            <person name="Kieu A."/>
            <person name="Kisner P."/>
            <person name="Kodira C."/>
            <person name="Kulbokas E."/>
            <person name="Labutti K."/>
            <person name="Lama D."/>
            <person name="Landers T."/>
            <person name="Leger J."/>
            <person name="Levine S."/>
            <person name="Lewis D."/>
            <person name="Lewis T."/>
            <person name="Lindblad-toh K."/>
            <person name="Liu X."/>
            <person name="Lokyitsang T."/>
            <person name="Lokyitsang Y."/>
            <person name="Lucien O."/>
            <person name="Lui A."/>
            <person name="Ma L.J."/>
            <person name="Mabbitt R."/>
            <person name="Macdonald J."/>
            <person name="Maclean C."/>
            <person name="Major J."/>
            <person name="Manning J."/>
            <person name="Marabella R."/>
            <person name="Maru K."/>
            <person name="Matthews C."/>
            <person name="Mauceli E."/>
            <person name="Mccarthy M."/>
            <person name="Mcdonough S."/>
            <person name="Mcghee T."/>
            <person name="Meldrim J."/>
            <person name="Meneus L."/>
            <person name="Mesirov J."/>
            <person name="Mihalev A."/>
            <person name="Mihova T."/>
            <person name="Mikkelsen T."/>
            <person name="Mlenga V."/>
            <person name="Moru K."/>
            <person name="Mozes J."/>
            <person name="Mulrain L."/>
            <person name="Munson G."/>
            <person name="Naylor J."/>
            <person name="Newes C."/>
            <person name="Nguyen C."/>
            <person name="Nguyen N."/>
            <person name="Nguyen T."/>
            <person name="Nicol R."/>
            <person name="Nielsen C."/>
            <person name="Nizzari M."/>
            <person name="Norbu C."/>
            <person name="Norbu N."/>
            <person name="O'donnell P."/>
            <person name="Okoawo O."/>
            <person name="O'leary S."/>
            <person name="Omotosho B."/>
            <person name="O'neill K."/>
            <person name="Osman S."/>
            <person name="Parker S."/>
            <person name="Perrin D."/>
            <person name="Phunkhang P."/>
            <person name="Piqani B."/>
            <person name="Purcell S."/>
            <person name="Rachupka T."/>
            <person name="Ramasamy U."/>
            <person name="Rameau R."/>
            <person name="Ray V."/>
            <person name="Raymond C."/>
            <person name="Retta R."/>
            <person name="Richardson S."/>
            <person name="Rise C."/>
            <person name="Rodriguez J."/>
            <person name="Rogers J."/>
            <person name="Rogov P."/>
            <person name="Rutman M."/>
            <person name="Schupbach R."/>
            <person name="Seaman C."/>
            <person name="Settipalli S."/>
            <person name="Sharpe T."/>
            <person name="Sheridan J."/>
            <person name="Sherpa N."/>
            <person name="Shi J."/>
            <person name="Smirnov S."/>
            <person name="Smith C."/>
            <person name="Sougnez C."/>
            <person name="Spencer B."/>
            <person name="Stalker J."/>
            <person name="Stange-thomann N."/>
            <person name="Stavropoulos S."/>
            <person name="Stetson K."/>
            <person name="Stone C."/>
            <person name="Stone S."/>
            <person name="Stubbs M."/>
            <person name="Talamas J."/>
            <person name="Tchuinga P."/>
            <person name="Tenzing P."/>
            <person name="Tesfaye S."/>
            <person name="Theodore J."/>
            <person name="Thoulutsang Y."/>
            <person name="Topham K."/>
            <person name="Towey S."/>
            <person name="Tsamla T."/>
            <person name="Tsomo N."/>
            <person name="Vallee D."/>
            <person name="Vassiliev H."/>
            <person name="Venkataraman V."/>
            <person name="Vinson J."/>
            <person name="Vo A."/>
            <person name="Wade C."/>
            <person name="Wang S."/>
            <person name="Wangchuk T."/>
            <person name="Wangdi T."/>
            <person name="Whittaker C."/>
            <person name="Wilkinson J."/>
            <person name="Wu Y."/>
            <person name="Wyman D."/>
            <person name="Yadav S."/>
            <person name="Yang S."/>
            <person name="Yang X."/>
            <person name="Yeager S."/>
            <person name="Yee E."/>
            <person name="Young G."/>
            <person name="Zainoun J."/>
            <person name="Zembeck L."/>
            <person name="Zimmer A."/>
            <person name="Zody M."/>
            <person name="Lander E."/>
        </authorList>
    </citation>
    <scope>NUCLEOTIDE SEQUENCE [LARGE SCALE GENOMIC DNA]</scope>
</reference>
<organism evidence="5 6">
    <name type="scientific">Ciona savignyi</name>
    <name type="common">Pacific transparent sea squirt</name>
    <dbReference type="NCBI Taxonomy" id="51511"/>
    <lineage>
        <taxon>Eukaryota</taxon>
        <taxon>Metazoa</taxon>
        <taxon>Chordata</taxon>
        <taxon>Tunicata</taxon>
        <taxon>Ascidiacea</taxon>
        <taxon>Phlebobranchia</taxon>
        <taxon>Cionidae</taxon>
        <taxon>Ciona</taxon>
    </lineage>
</organism>
<feature type="transmembrane region" description="Helical" evidence="4">
    <location>
        <begin position="12"/>
        <end position="31"/>
    </location>
</feature>
<keyword evidence="4" id="KW-0472">Membrane</keyword>
<dbReference type="FunCoup" id="H2Y7Y4">
    <property type="interactions" value="4"/>
</dbReference>
<keyword evidence="3" id="KW-0503">Monooxygenase</keyword>
<evidence type="ECO:0000256" key="2">
    <source>
        <dbReference type="PIRSR" id="PIRSR602401-1"/>
    </source>
</evidence>
<dbReference type="PRINTS" id="PR00385">
    <property type="entry name" value="P450"/>
</dbReference>
<keyword evidence="2 3" id="KW-0349">Heme</keyword>
<dbReference type="STRING" id="51511.ENSCSAVP00000001432"/>
<keyword evidence="4" id="KW-1133">Transmembrane helix</keyword>
<dbReference type="PROSITE" id="PS00086">
    <property type="entry name" value="CYTOCHROME_P450"/>
    <property type="match status" value="1"/>
</dbReference>
<dbReference type="GeneTree" id="ENSGT00940000161527"/>
<dbReference type="Pfam" id="PF00067">
    <property type="entry name" value="p450"/>
    <property type="match status" value="1"/>
</dbReference>
<dbReference type="InterPro" id="IPR002401">
    <property type="entry name" value="Cyt_P450_E_grp-I"/>
</dbReference>
<dbReference type="Gene3D" id="1.10.630.10">
    <property type="entry name" value="Cytochrome P450"/>
    <property type="match status" value="1"/>
</dbReference>
<dbReference type="Proteomes" id="UP000007875">
    <property type="component" value="Unassembled WGS sequence"/>
</dbReference>
<feature type="binding site" description="axial binding residue" evidence="2">
    <location>
        <position position="481"/>
    </location>
    <ligand>
        <name>heme</name>
        <dbReference type="ChEBI" id="CHEBI:30413"/>
    </ligand>
    <ligandPart>
        <name>Fe</name>
        <dbReference type="ChEBI" id="CHEBI:18248"/>
    </ligandPart>
</feature>
<dbReference type="AlphaFoldDB" id="H2Y7Y4"/>
<dbReference type="InterPro" id="IPR001128">
    <property type="entry name" value="Cyt_P450"/>
</dbReference>
<protein>
    <submittedName>
        <fullName evidence="5">Uncharacterized protein</fullName>
    </submittedName>
</protein>
<dbReference type="GO" id="GO:0020037">
    <property type="term" value="F:heme binding"/>
    <property type="evidence" value="ECO:0007669"/>
    <property type="project" value="InterPro"/>
</dbReference>
<dbReference type="Ensembl" id="ENSCSAVT00000001451.1">
    <property type="protein sequence ID" value="ENSCSAVP00000001432.1"/>
    <property type="gene ID" value="ENSCSAVG00000000810.1"/>
</dbReference>
<dbReference type="GO" id="GO:0005506">
    <property type="term" value="F:iron ion binding"/>
    <property type="evidence" value="ECO:0007669"/>
    <property type="project" value="InterPro"/>
</dbReference>
<keyword evidence="2 3" id="KW-0408">Iron</keyword>
<dbReference type="PANTHER" id="PTHR24291">
    <property type="entry name" value="CYTOCHROME P450 FAMILY 4"/>
    <property type="match status" value="1"/>
</dbReference>
<accession>H2Y7Y4</accession>
<dbReference type="InParanoid" id="H2Y7Y4"/>
<dbReference type="InterPro" id="IPR017972">
    <property type="entry name" value="Cyt_P450_CS"/>
</dbReference>
<proteinExistence type="inferred from homology"/>
<dbReference type="SUPFAM" id="SSF48264">
    <property type="entry name" value="Cytochrome P450"/>
    <property type="match status" value="1"/>
</dbReference>
<dbReference type="InterPro" id="IPR036396">
    <property type="entry name" value="Cyt_P450_sf"/>
</dbReference>
<comment type="cofactor">
    <cofactor evidence="2">
        <name>heme</name>
        <dbReference type="ChEBI" id="CHEBI:30413"/>
    </cofactor>
</comment>